<feature type="region of interest" description="Disordered" evidence="1">
    <location>
        <begin position="50"/>
        <end position="78"/>
    </location>
</feature>
<evidence type="ECO:0000256" key="1">
    <source>
        <dbReference type="SAM" id="MobiDB-lite"/>
    </source>
</evidence>
<sequence>MEKEGKLNVKEEEEEEKEISKLVLGLMEGYSDSVIPPLSQFQFQFQFQPWKTTPEEDSTSRRKREIRPKPGKEDTAECVGRERDRRLMMNESFALLESIVPGLSPK</sequence>
<dbReference type="AlphaFoldDB" id="A0AA88D5D1"/>
<feature type="compositionally biased region" description="Basic and acidic residues" evidence="1">
    <location>
        <begin position="67"/>
        <end position="78"/>
    </location>
</feature>
<evidence type="ECO:0000313" key="2">
    <source>
        <dbReference type="EMBL" id="GMN46508.1"/>
    </source>
</evidence>
<name>A0AA88D5D1_FICCA</name>
<evidence type="ECO:0008006" key="4">
    <source>
        <dbReference type="Google" id="ProtNLM"/>
    </source>
</evidence>
<protein>
    <recommendedName>
        <fullName evidence="4">BHLH domain-containing protein</fullName>
    </recommendedName>
</protein>
<organism evidence="2 3">
    <name type="scientific">Ficus carica</name>
    <name type="common">Common fig</name>
    <dbReference type="NCBI Taxonomy" id="3494"/>
    <lineage>
        <taxon>Eukaryota</taxon>
        <taxon>Viridiplantae</taxon>
        <taxon>Streptophyta</taxon>
        <taxon>Embryophyta</taxon>
        <taxon>Tracheophyta</taxon>
        <taxon>Spermatophyta</taxon>
        <taxon>Magnoliopsida</taxon>
        <taxon>eudicotyledons</taxon>
        <taxon>Gunneridae</taxon>
        <taxon>Pentapetalae</taxon>
        <taxon>rosids</taxon>
        <taxon>fabids</taxon>
        <taxon>Rosales</taxon>
        <taxon>Moraceae</taxon>
        <taxon>Ficeae</taxon>
        <taxon>Ficus</taxon>
    </lineage>
</organism>
<dbReference type="EMBL" id="BTGU01000023">
    <property type="protein sequence ID" value="GMN46508.1"/>
    <property type="molecule type" value="Genomic_DNA"/>
</dbReference>
<proteinExistence type="predicted"/>
<dbReference type="Proteomes" id="UP001187192">
    <property type="component" value="Unassembled WGS sequence"/>
</dbReference>
<keyword evidence="3" id="KW-1185">Reference proteome</keyword>
<comment type="caution">
    <text evidence="2">The sequence shown here is derived from an EMBL/GenBank/DDBJ whole genome shotgun (WGS) entry which is preliminary data.</text>
</comment>
<evidence type="ECO:0000313" key="3">
    <source>
        <dbReference type="Proteomes" id="UP001187192"/>
    </source>
</evidence>
<gene>
    <name evidence="2" type="ORF">TIFTF001_015691</name>
</gene>
<accession>A0AA88D5D1</accession>
<reference evidence="2" key="1">
    <citation type="submission" date="2023-07" db="EMBL/GenBank/DDBJ databases">
        <title>draft genome sequence of fig (Ficus carica).</title>
        <authorList>
            <person name="Takahashi T."/>
            <person name="Nishimura K."/>
        </authorList>
    </citation>
    <scope>NUCLEOTIDE SEQUENCE</scope>
</reference>